<dbReference type="InterPro" id="IPR050216">
    <property type="entry name" value="LRR_domain-containing"/>
</dbReference>
<reference evidence="11 12" key="1">
    <citation type="submission" date="2012-04" db="EMBL/GenBank/DDBJ databases">
        <title>The Genome Sequence of Saprolegnia declina VS20.</title>
        <authorList>
            <consortium name="The Broad Institute Genome Sequencing Platform"/>
            <person name="Russ C."/>
            <person name="Nusbaum C."/>
            <person name="Tyler B."/>
            <person name="van West P."/>
            <person name="Dieguez-Uribeondo J."/>
            <person name="de Bruijn I."/>
            <person name="Tripathy S."/>
            <person name="Jiang R."/>
            <person name="Young S.K."/>
            <person name="Zeng Q."/>
            <person name="Gargeya S."/>
            <person name="Fitzgerald M."/>
            <person name="Haas B."/>
            <person name="Abouelleil A."/>
            <person name="Alvarado L."/>
            <person name="Arachchi H.M."/>
            <person name="Berlin A."/>
            <person name="Chapman S.B."/>
            <person name="Goldberg J."/>
            <person name="Griggs A."/>
            <person name="Gujja S."/>
            <person name="Hansen M."/>
            <person name="Howarth C."/>
            <person name="Imamovic A."/>
            <person name="Larimer J."/>
            <person name="McCowen C."/>
            <person name="Montmayeur A."/>
            <person name="Murphy C."/>
            <person name="Neiman D."/>
            <person name="Pearson M."/>
            <person name="Priest M."/>
            <person name="Roberts A."/>
            <person name="Saif S."/>
            <person name="Shea T."/>
            <person name="Sisk P."/>
            <person name="Sykes S."/>
            <person name="Wortman J."/>
            <person name="Nusbaum C."/>
            <person name="Birren B."/>
        </authorList>
    </citation>
    <scope>NUCLEOTIDE SEQUENCE [LARGE SCALE GENOMIC DNA]</scope>
    <source>
        <strain evidence="11 12">VS20</strain>
    </source>
</reference>
<dbReference type="InterPro" id="IPR035993">
    <property type="entry name" value="Notch-like_dom_sf"/>
</dbReference>
<evidence type="ECO:0000256" key="9">
    <source>
        <dbReference type="SAM" id="Phobius"/>
    </source>
</evidence>
<accession>T0Q643</accession>
<dbReference type="GO" id="GO:0012505">
    <property type="term" value="C:endomembrane system"/>
    <property type="evidence" value="ECO:0007669"/>
    <property type="project" value="UniProtKB-SubCell"/>
</dbReference>
<dbReference type="RefSeq" id="XP_008616414.1">
    <property type="nucleotide sequence ID" value="XM_008618192.1"/>
</dbReference>
<evidence type="ECO:0000256" key="4">
    <source>
        <dbReference type="ARBA" id="ARBA00022989"/>
    </source>
</evidence>
<dbReference type="PANTHER" id="PTHR48051:SF1">
    <property type="entry name" value="RAS SUPPRESSOR PROTEIN 1"/>
    <property type="match status" value="1"/>
</dbReference>
<keyword evidence="5 9" id="KW-0472">Membrane</keyword>
<keyword evidence="12" id="KW-1185">Reference proteome</keyword>
<dbReference type="Pfam" id="PF00066">
    <property type="entry name" value="Notch"/>
    <property type="match status" value="1"/>
</dbReference>
<feature type="transmembrane region" description="Helical" evidence="9">
    <location>
        <begin position="7"/>
        <end position="27"/>
    </location>
</feature>
<gene>
    <name evidence="11" type="ORF">SDRG_12132</name>
</gene>
<organism evidence="11 12">
    <name type="scientific">Saprolegnia diclina (strain VS20)</name>
    <dbReference type="NCBI Taxonomy" id="1156394"/>
    <lineage>
        <taxon>Eukaryota</taxon>
        <taxon>Sar</taxon>
        <taxon>Stramenopiles</taxon>
        <taxon>Oomycota</taxon>
        <taxon>Saprolegniomycetes</taxon>
        <taxon>Saprolegniales</taxon>
        <taxon>Saprolegniaceae</taxon>
        <taxon>Saprolegnia</taxon>
    </lineage>
</organism>
<evidence type="ECO:0000259" key="10">
    <source>
        <dbReference type="SMART" id="SM00004"/>
    </source>
</evidence>
<evidence type="ECO:0000256" key="2">
    <source>
        <dbReference type="ARBA" id="ARBA00022692"/>
    </source>
</evidence>
<evidence type="ECO:0000256" key="6">
    <source>
        <dbReference type="ARBA" id="ARBA00023157"/>
    </source>
</evidence>
<evidence type="ECO:0000256" key="1">
    <source>
        <dbReference type="ARBA" id="ARBA00022614"/>
    </source>
</evidence>
<proteinExistence type="predicted"/>
<evidence type="ECO:0000256" key="5">
    <source>
        <dbReference type="ARBA" id="ARBA00023136"/>
    </source>
</evidence>
<dbReference type="AlphaFoldDB" id="T0Q643"/>
<evidence type="ECO:0000256" key="7">
    <source>
        <dbReference type="ARBA" id="ARBA00023180"/>
    </source>
</evidence>
<dbReference type="Proteomes" id="UP000030762">
    <property type="component" value="Unassembled WGS sequence"/>
</dbReference>
<dbReference type="InterPro" id="IPR032675">
    <property type="entry name" value="LRR_dom_sf"/>
</dbReference>
<protein>
    <recommendedName>
        <fullName evidence="10">LNR domain-containing protein</fullName>
    </recommendedName>
</protein>
<dbReference type="Gene3D" id="3.80.10.10">
    <property type="entry name" value="Ribonuclease Inhibitor"/>
    <property type="match status" value="1"/>
</dbReference>
<comment type="subcellular location">
    <subcellularLocation>
        <location evidence="8">Endomembrane system</location>
        <topology evidence="8">Single-pass type I membrane protein</topology>
    </subcellularLocation>
</comment>
<sequence length="308" mass="33300">MSPICTIMCIAMSLWGCVLIVHLWLVVAPLTSCPDACLEVITPFFTASGGCHCVYYHLRCTDNDTTSHLEARLTPTLLGRDLHYVGLSHCDYLVDGLNASILQPFDHLAGFGIAFSPLTSFNVSASVLPKSLLYLELRYTSLRSIPELAATLNESNVISLVLDGNAISIVPESVRTTWRKLLWLSVAEANLSYIPLSVATLPLLEYLDVHGNAITDVPVQLLGARQLLSVSLATNRIRQVPSLFLQSPPSWLLDVSCNPLVSPASLPPWILAAPCIDGCAPMLVGNGVCNRPCNTSQAHWDGGDCAFS</sequence>
<keyword evidence="4 9" id="KW-1133">Transmembrane helix</keyword>
<dbReference type="OrthoDB" id="107262at2759"/>
<evidence type="ECO:0000313" key="11">
    <source>
        <dbReference type="EMBL" id="EQC30071.1"/>
    </source>
</evidence>
<dbReference type="STRING" id="1156394.T0Q643"/>
<keyword evidence="1" id="KW-0433">Leucine-rich repeat</keyword>
<dbReference type="OMA" id="ICTIMCI"/>
<keyword evidence="6" id="KW-1015">Disulfide bond</keyword>
<feature type="domain" description="LNR" evidence="10">
    <location>
        <begin position="265"/>
        <end position="306"/>
    </location>
</feature>
<keyword evidence="3" id="KW-0677">Repeat</keyword>
<evidence type="ECO:0000256" key="3">
    <source>
        <dbReference type="ARBA" id="ARBA00022737"/>
    </source>
</evidence>
<dbReference type="SUPFAM" id="SSF52058">
    <property type="entry name" value="L domain-like"/>
    <property type="match status" value="1"/>
</dbReference>
<dbReference type="EMBL" id="JH767178">
    <property type="protein sequence ID" value="EQC30071.1"/>
    <property type="molecule type" value="Genomic_DNA"/>
</dbReference>
<keyword evidence="7" id="KW-0325">Glycoprotein</keyword>
<dbReference type="VEuPathDB" id="FungiDB:SDRG_12132"/>
<dbReference type="SUPFAM" id="SSF90193">
    <property type="entry name" value="Notch domain"/>
    <property type="match status" value="1"/>
</dbReference>
<dbReference type="GeneID" id="19952859"/>
<dbReference type="InParanoid" id="T0Q643"/>
<dbReference type="GO" id="GO:0005737">
    <property type="term" value="C:cytoplasm"/>
    <property type="evidence" value="ECO:0007669"/>
    <property type="project" value="TreeGrafter"/>
</dbReference>
<evidence type="ECO:0000256" key="8">
    <source>
        <dbReference type="ARBA" id="ARBA00046288"/>
    </source>
</evidence>
<dbReference type="Gene3D" id="4.10.470.20">
    <property type="match status" value="1"/>
</dbReference>
<dbReference type="PANTHER" id="PTHR48051">
    <property type="match status" value="1"/>
</dbReference>
<name>T0Q643_SAPDV</name>
<dbReference type="SMART" id="SM00004">
    <property type="entry name" value="NL"/>
    <property type="match status" value="1"/>
</dbReference>
<evidence type="ECO:0000313" key="12">
    <source>
        <dbReference type="Proteomes" id="UP000030762"/>
    </source>
</evidence>
<keyword evidence="2 9" id="KW-0812">Transmembrane</keyword>
<dbReference type="InterPro" id="IPR000800">
    <property type="entry name" value="Notch_dom"/>
</dbReference>